<dbReference type="EMBL" id="GG663365">
    <property type="protein sequence ID" value="EEH09338.1"/>
    <property type="molecule type" value="Genomic_DNA"/>
</dbReference>
<accession>C0NHQ3</accession>
<dbReference type="RefSeq" id="XP_045289819.1">
    <property type="nucleotide sequence ID" value="XM_045429924.1"/>
</dbReference>
<proteinExistence type="predicted"/>
<gene>
    <name evidence="1" type="ORF">HCBG_02875</name>
</gene>
<dbReference type="AlphaFoldDB" id="C0NHQ3"/>
<evidence type="ECO:0000313" key="1">
    <source>
        <dbReference type="EMBL" id="EEH09338.1"/>
    </source>
</evidence>
<dbReference type="Proteomes" id="UP000001631">
    <property type="component" value="Unassembled WGS sequence"/>
</dbReference>
<reference evidence="1" key="1">
    <citation type="submission" date="2009-02" db="EMBL/GenBank/DDBJ databases">
        <title>The Genome Sequence of Ajellomyces capsulatus strain G186AR.</title>
        <authorList>
            <consortium name="The Broad Institute Genome Sequencing Platform"/>
            <person name="Champion M."/>
            <person name="Cuomo C."/>
            <person name="Ma L.-J."/>
            <person name="Henn M.R."/>
            <person name="Sil A."/>
            <person name="Goldman B."/>
            <person name="Young S.K."/>
            <person name="Kodira C.D."/>
            <person name="Zeng Q."/>
            <person name="Koehrsen M."/>
            <person name="Alvarado L."/>
            <person name="Berlin A."/>
            <person name="Borenstein D."/>
            <person name="Chen Z."/>
            <person name="Engels R."/>
            <person name="Freedman E."/>
            <person name="Gellesch M."/>
            <person name="Goldberg J."/>
            <person name="Griggs A."/>
            <person name="Gujja S."/>
            <person name="Heiman D."/>
            <person name="Hepburn T."/>
            <person name="Howarth C."/>
            <person name="Jen D."/>
            <person name="Larson L."/>
            <person name="Lewis B."/>
            <person name="Mehta T."/>
            <person name="Park D."/>
            <person name="Pearson M."/>
            <person name="Roberts A."/>
            <person name="Saif S."/>
            <person name="Shea T."/>
            <person name="Shenoy N."/>
            <person name="Sisk P."/>
            <person name="Stolte C."/>
            <person name="Sykes S."/>
            <person name="Walk T."/>
            <person name="White J."/>
            <person name="Yandava C."/>
            <person name="Klein B."/>
            <person name="McEwen J.G."/>
            <person name="Puccia R."/>
            <person name="Goldman G.H."/>
            <person name="Felipe M.S."/>
            <person name="Nino-Vega G."/>
            <person name="San-Blas G."/>
            <person name="Taylor J."/>
            <person name="Mendoza L."/>
            <person name="Galagan J."/>
            <person name="Nusbaum C."/>
            <person name="Birren B."/>
        </authorList>
    </citation>
    <scope>NUCLEOTIDE SEQUENCE</scope>
    <source>
        <strain evidence="1">G186AR</strain>
    </source>
</reference>
<organism evidence="1 2">
    <name type="scientific">Ajellomyces capsulatus (strain G186AR / H82 / ATCC MYA-2454 / RMSCC 2432)</name>
    <name type="common">Darling's disease fungus</name>
    <name type="synonym">Histoplasma capsulatum</name>
    <dbReference type="NCBI Taxonomy" id="447093"/>
    <lineage>
        <taxon>Eukaryota</taxon>
        <taxon>Fungi</taxon>
        <taxon>Dikarya</taxon>
        <taxon>Ascomycota</taxon>
        <taxon>Pezizomycotina</taxon>
        <taxon>Eurotiomycetes</taxon>
        <taxon>Eurotiomycetidae</taxon>
        <taxon>Onygenales</taxon>
        <taxon>Ajellomycetaceae</taxon>
        <taxon>Histoplasma</taxon>
    </lineage>
</organism>
<name>C0NHQ3_AJECG</name>
<protein>
    <submittedName>
        <fullName evidence="1">Uncharacterized protein</fullName>
    </submittedName>
</protein>
<dbReference type="HOGENOM" id="CLU_2120394_0_0_1"/>
<evidence type="ECO:0000313" key="2">
    <source>
        <dbReference type="Proteomes" id="UP000001631"/>
    </source>
</evidence>
<sequence>MQAESTIIPDSRKSTIPRRHVFSRGGSWAKHLQPITLRVHSGRKTKKHASFTIYGRELRPVAAAHFTQRVVLLGPPSIKANSTSIVVSDRVPELARYRHILSAPRETFGGSLRP</sequence>
<dbReference type="GeneID" id="69035891"/>
<keyword evidence="2" id="KW-1185">Reference proteome</keyword>
<dbReference type="InParanoid" id="C0NHQ3"/>